<evidence type="ECO:0000313" key="2">
    <source>
        <dbReference type="Proteomes" id="UP000499080"/>
    </source>
</evidence>
<protein>
    <submittedName>
        <fullName evidence="1">Uncharacterized protein</fullName>
    </submittedName>
</protein>
<gene>
    <name evidence="1" type="ORF">AVEN_197046_1</name>
</gene>
<dbReference type="EMBL" id="BGPR01036367">
    <property type="protein sequence ID" value="GBO11559.1"/>
    <property type="molecule type" value="Genomic_DNA"/>
</dbReference>
<sequence length="242" mass="28293">MGTLYIVQSTNNWARTNPATEFSLYFPRYCHVQMIIPQSCDYLDSDWHSIVVQANRTARSWQTKDVEHSDIPTILRAQNVSIMKSCRLWHGWHDEDTVILKKVLEVFLQLPLNPDEGFSNRFVLGSQILFDKDRRHDGEGVVRPAEETEKEFFPNTDVGFVSKNPRFHRCYVGDFGGHGVSPHFEAVLKAPYLHTLWRDVAYFAEVRNHLQLEVIMCDMHIPKVRERSWYLRINATAATDWR</sequence>
<dbReference type="Proteomes" id="UP000499080">
    <property type="component" value="Unassembled WGS sequence"/>
</dbReference>
<evidence type="ECO:0000313" key="1">
    <source>
        <dbReference type="EMBL" id="GBO11559.1"/>
    </source>
</evidence>
<name>A0A4Y2UEU3_ARAVE</name>
<reference evidence="1 2" key="1">
    <citation type="journal article" date="2019" name="Sci. Rep.">
        <title>Orb-weaving spider Araneus ventricosus genome elucidates the spidroin gene catalogue.</title>
        <authorList>
            <person name="Kono N."/>
            <person name="Nakamura H."/>
            <person name="Ohtoshi R."/>
            <person name="Moran D.A.P."/>
            <person name="Shinohara A."/>
            <person name="Yoshida Y."/>
            <person name="Fujiwara M."/>
            <person name="Mori M."/>
            <person name="Tomita M."/>
            <person name="Arakawa K."/>
        </authorList>
    </citation>
    <scope>NUCLEOTIDE SEQUENCE [LARGE SCALE GENOMIC DNA]</scope>
</reference>
<organism evidence="1 2">
    <name type="scientific">Araneus ventricosus</name>
    <name type="common">Orbweaver spider</name>
    <name type="synonym">Epeira ventricosa</name>
    <dbReference type="NCBI Taxonomy" id="182803"/>
    <lineage>
        <taxon>Eukaryota</taxon>
        <taxon>Metazoa</taxon>
        <taxon>Ecdysozoa</taxon>
        <taxon>Arthropoda</taxon>
        <taxon>Chelicerata</taxon>
        <taxon>Arachnida</taxon>
        <taxon>Araneae</taxon>
        <taxon>Araneomorphae</taxon>
        <taxon>Entelegynae</taxon>
        <taxon>Araneoidea</taxon>
        <taxon>Araneidae</taxon>
        <taxon>Araneus</taxon>
    </lineage>
</organism>
<dbReference type="AlphaFoldDB" id="A0A4Y2UEU3"/>
<keyword evidence="2" id="KW-1185">Reference proteome</keyword>
<comment type="caution">
    <text evidence="1">The sequence shown here is derived from an EMBL/GenBank/DDBJ whole genome shotgun (WGS) entry which is preliminary data.</text>
</comment>
<proteinExistence type="predicted"/>
<accession>A0A4Y2UEU3</accession>